<feature type="domain" description="ABC transporter" evidence="13">
    <location>
        <begin position="338"/>
        <end position="573"/>
    </location>
</feature>
<comment type="caution">
    <text evidence="15">The sequence shown here is derived from an EMBL/GenBank/DDBJ whole genome shotgun (WGS) entry which is preliminary data.</text>
</comment>
<dbReference type="InterPro" id="IPR017871">
    <property type="entry name" value="ABC_transporter-like_CS"/>
</dbReference>
<accession>A0A0R1RDL8</accession>
<evidence type="ECO:0000313" key="15">
    <source>
        <dbReference type="EMBL" id="KRL52325.1"/>
    </source>
</evidence>
<reference evidence="15 16" key="1">
    <citation type="journal article" date="2015" name="Genome Announc.">
        <title>Expanding the biotechnology potential of lactobacilli through comparative genomics of 213 strains and associated genera.</title>
        <authorList>
            <person name="Sun Z."/>
            <person name="Harris H.M."/>
            <person name="McCann A."/>
            <person name="Guo C."/>
            <person name="Argimon S."/>
            <person name="Zhang W."/>
            <person name="Yang X."/>
            <person name="Jeffery I.B."/>
            <person name="Cooney J.C."/>
            <person name="Kagawa T.F."/>
            <person name="Liu W."/>
            <person name="Song Y."/>
            <person name="Salvetti E."/>
            <person name="Wrobel A."/>
            <person name="Rasinkangas P."/>
            <person name="Parkhill J."/>
            <person name="Rea M.C."/>
            <person name="O'Sullivan O."/>
            <person name="Ritari J."/>
            <person name="Douillard F.P."/>
            <person name="Paul Ross R."/>
            <person name="Yang R."/>
            <person name="Briner A.E."/>
            <person name="Felis G.E."/>
            <person name="de Vos W.M."/>
            <person name="Barrangou R."/>
            <person name="Klaenhammer T.R."/>
            <person name="Caufield P.W."/>
            <person name="Cui Y."/>
            <person name="Zhang H."/>
            <person name="O'Toole P.W."/>
        </authorList>
    </citation>
    <scope>NUCLEOTIDE SEQUENCE [LARGE SCALE GENOMIC DNA]</scope>
    <source>
        <strain evidence="15 16">DSM 13343</strain>
    </source>
</reference>
<feature type="domain" description="ABC transmembrane type-1" evidence="14">
    <location>
        <begin position="28"/>
        <end position="306"/>
    </location>
</feature>
<organism evidence="15 16">
    <name type="scientific">Lacticaseibacillus manihotivorans DSM 13343 = JCM 12514</name>
    <dbReference type="NCBI Taxonomy" id="1423769"/>
    <lineage>
        <taxon>Bacteria</taxon>
        <taxon>Bacillati</taxon>
        <taxon>Bacillota</taxon>
        <taxon>Bacilli</taxon>
        <taxon>Lactobacillales</taxon>
        <taxon>Lactobacillaceae</taxon>
        <taxon>Lacticaseibacillus</taxon>
    </lineage>
</organism>
<sequence>MKQKSKTFDRQAFMTLIKSIQPKYWQLVVGILLGMIATAGNLIVPQFAKGLINQLGQHINAGLMIAVVGIFIVSALISAGSGTILGFFGENVVAELRRKLWDKLLHLPVSYFDTQKSGVLSSRLVNDSSQVKQLLANTLPNLMTSLLQLIGALVLMLVMDWQMTAIMFIAVPLVMLVMMPVGRQSHKVGRARQDALADFNGEAGEILSEVRLVKSSNAETQESQAGDAQIDKLYRIGLKEAIYDSIAGPLMTGAMMAVIIGVLAYGAHRVLSGSMTIGTMLSFLMYLFQMLGPVMALGQFFTTLAKTSGATERIQQLLNEPEEEQNAGVDLPLDGQTVSMQHVDFSYDQGEQILHDLSFEAKPNSVVAFVGPSGGGKSTVFGLLERFYQPDAGQVLIGHQNAQEVNLANWRNQIGLVSQDAAIMAGTIRYNLTYGSADDYTDEQLWDVLKLAYADEFVHQMPKGLDTEVGERGIKVSGGQRQRLAIARAFLRDPKLLMLDEATASLDSESEMMVQKALTQLMKGRTTLVIAHRLSTIVDADEIYFIENGHVSGHGPHDQLVKSHALYHEYVQNQFAA</sequence>
<dbReference type="GO" id="GO:0005524">
    <property type="term" value="F:ATP binding"/>
    <property type="evidence" value="ECO:0007669"/>
    <property type="project" value="UniProtKB-KW"/>
</dbReference>
<evidence type="ECO:0000256" key="4">
    <source>
        <dbReference type="ARBA" id="ARBA00022741"/>
    </source>
</evidence>
<dbReference type="Gene3D" id="3.40.50.300">
    <property type="entry name" value="P-loop containing nucleotide triphosphate hydrolases"/>
    <property type="match status" value="1"/>
</dbReference>
<dbReference type="Pfam" id="PF00664">
    <property type="entry name" value="ABC_membrane"/>
    <property type="match status" value="1"/>
</dbReference>
<dbReference type="InterPro" id="IPR039421">
    <property type="entry name" value="Type_1_exporter"/>
</dbReference>
<dbReference type="FunFam" id="3.40.50.300:FF:000218">
    <property type="entry name" value="Multidrug ABC transporter ATP-binding protein"/>
    <property type="match status" value="1"/>
</dbReference>
<comment type="catalytic activity">
    <reaction evidence="8">
        <text>ATP + H2O + xenobioticSide 1 = ADP + phosphate + xenobioticSide 2.</text>
        <dbReference type="EC" id="7.6.2.2"/>
    </reaction>
</comment>
<keyword evidence="4" id="KW-0547">Nucleotide-binding</keyword>
<dbReference type="RefSeq" id="WP_056962508.1">
    <property type="nucleotide sequence ID" value="NZ_AZEU01000041.1"/>
</dbReference>
<dbReference type="GO" id="GO:0008559">
    <property type="term" value="F:ABC-type xenobiotic transporter activity"/>
    <property type="evidence" value="ECO:0007669"/>
    <property type="project" value="UniProtKB-EC"/>
</dbReference>
<comment type="subcellular location">
    <subcellularLocation>
        <location evidence="1">Cell membrane</location>
        <topology evidence="1">Multi-pass membrane protein</topology>
    </subcellularLocation>
</comment>
<evidence type="ECO:0000256" key="1">
    <source>
        <dbReference type="ARBA" id="ARBA00004651"/>
    </source>
</evidence>
<dbReference type="GO" id="GO:0016887">
    <property type="term" value="F:ATP hydrolysis activity"/>
    <property type="evidence" value="ECO:0007669"/>
    <property type="project" value="InterPro"/>
</dbReference>
<evidence type="ECO:0000256" key="6">
    <source>
        <dbReference type="ARBA" id="ARBA00022989"/>
    </source>
</evidence>
<dbReference type="SMART" id="SM00382">
    <property type="entry name" value="AAA"/>
    <property type="match status" value="1"/>
</dbReference>
<feature type="transmembrane region" description="Helical" evidence="12">
    <location>
        <begin position="24"/>
        <end position="44"/>
    </location>
</feature>
<keyword evidence="16" id="KW-1185">Reference proteome</keyword>
<dbReference type="GO" id="GO:0015421">
    <property type="term" value="F:ABC-type oligopeptide transporter activity"/>
    <property type="evidence" value="ECO:0007669"/>
    <property type="project" value="TreeGrafter"/>
</dbReference>
<protein>
    <recommendedName>
        <fullName evidence="11">Multidrug resistance ABC transporter ATP-binding and permease protein</fullName>
        <ecNumber evidence="2">7.6.2.2</ecNumber>
    </recommendedName>
</protein>
<keyword evidence="5" id="KW-0067">ATP-binding</keyword>
<evidence type="ECO:0000259" key="14">
    <source>
        <dbReference type="PROSITE" id="PS50929"/>
    </source>
</evidence>
<keyword evidence="7 12" id="KW-0472">Membrane</keyword>
<name>A0A0R1RDL8_9LACO</name>
<dbReference type="PROSITE" id="PS50893">
    <property type="entry name" value="ABC_TRANSPORTER_2"/>
    <property type="match status" value="1"/>
</dbReference>
<dbReference type="SUPFAM" id="SSF90123">
    <property type="entry name" value="ABC transporter transmembrane region"/>
    <property type="match status" value="1"/>
</dbReference>
<dbReference type="GO" id="GO:0005886">
    <property type="term" value="C:plasma membrane"/>
    <property type="evidence" value="ECO:0007669"/>
    <property type="project" value="UniProtKB-SubCell"/>
</dbReference>
<feature type="transmembrane region" description="Helical" evidence="12">
    <location>
        <begin position="241"/>
        <end position="264"/>
    </location>
</feature>
<dbReference type="EMBL" id="AZEU01000041">
    <property type="protein sequence ID" value="KRL52325.1"/>
    <property type="molecule type" value="Genomic_DNA"/>
</dbReference>
<dbReference type="SUPFAM" id="SSF52540">
    <property type="entry name" value="P-loop containing nucleoside triphosphate hydrolases"/>
    <property type="match status" value="1"/>
</dbReference>
<evidence type="ECO:0000256" key="3">
    <source>
        <dbReference type="ARBA" id="ARBA00022692"/>
    </source>
</evidence>
<evidence type="ECO:0000256" key="12">
    <source>
        <dbReference type="SAM" id="Phobius"/>
    </source>
</evidence>
<dbReference type="AlphaFoldDB" id="A0A0R1RDL8"/>
<evidence type="ECO:0000256" key="2">
    <source>
        <dbReference type="ARBA" id="ARBA00012191"/>
    </source>
</evidence>
<dbReference type="CDD" id="cd18551">
    <property type="entry name" value="ABC_6TM_LmrA_like"/>
    <property type="match status" value="1"/>
</dbReference>
<keyword evidence="6 12" id="KW-1133">Transmembrane helix</keyword>
<dbReference type="PROSITE" id="PS00211">
    <property type="entry name" value="ABC_TRANSPORTER_1"/>
    <property type="match status" value="1"/>
</dbReference>
<dbReference type="InterPro" id="IPR003593">
    <property type="entry name" value="AAA+_ATPase"/>
</dbReference>
<evidence type="ECO:0000259" key="13">
    <source>
        <dbReference type="PROSITE" id="PS50893"/>
    </source>
</evidence>
<dbReference type="EC" id="7.6.2.2" evidence="2"/>
<evidence type="ECO:0000256" key="8">
    <source>
        <dbReference type="ARBA" id="ARBA00034018"/>
    </source>
</evidence>
<dbReference type="PATRIC" id="fig|1423769.4.peg.2783"/>
<dbReference type="PANTHER" id="PTHR43394:SF1">
    <property type="entry name" value="ATP-BINDING CASSETTE SUB-FAMILY B MEMBER 10, MITOCHONDRIAL"/>
    <property type="match status" value="1"/>
</dbReference>
<comment type="function">
    <text evidence="9">Efflux transporter for a variety of amphiphilic cationic compounds, including antibiotics.</text>
</comment>
<dbReference type="InterPro" id="IPR036640">
    <property type="entry name" value="ABC1_TM_sf"/>
</dbReference>
<keyword evidence="3 12" id="KW-0812">Transmembrane</keyword>
<dbReference type="OrthoDB" id="9770415at2"/>
<dbReference type="InterPro" id="IPR011527">
    <property type="entry name" value="ABC1_TM_dom"/>
</dbReference>
<dbReference type="Pfam" id="PF00005">
    <property type="entry name" value="ABC_tran"/>
    <property type="match status" value="1"/>
</dbReference>
<comment type="similarity">
    <text evidence="10">Belongs to the ABC transporter superfamily. Multidrug exporter LmrA (TC 3.A.1.117.1) family.</text>
</comment>
<dbReference type="PANTHER" id="PTHR43394">
    <property type="entry name" value="ATP-DEPENDENT PERMEASE MDL1, MITOCHONDRIAL"/>
    <property type="match status" value="1"/>
</dbReference>
<proteinExistence type="inferred from homology"/>
<gene>
    <name evidence="15" type="ORF">FD01_GL002578</name>
</gene>
<evidence type="ECO:0000256" key="11">
    <source>
        <dbReference type="ARBA" id="ARBA00072598"/>
    </source>
</evidence>
<evidence type="ECO:0000313" key="16">
    <source>
        <dbReference type="Proteomes" id="UP000051790"/>
    </source>
</evidence>
<dbReference type="InterPro" id="IPR003439">
    <property type="entry name" value="ABC_transporter-like_ATP-bd"/>
</dbReference>
<dbReference type="InterPro" id="IPR027417">
    <property type="entry name" value="P-loop_NTPase"/>
</dbReference>
<dbReference type="Gene3D" id="1.20.1560.10">
    <property type="entry name" value="ABC transporter type 1, transmembrane domain"/>
    <property type="match status" value="1"/>
</dbReference>
<feature type="transmembrane region" description="Helical" evidence="12">
    <location>
        <begin position="270"/>
        <end position="288"/>
    </location>
</feature>
<evidence type="ECO:0000256" key="7">
    <source>
        <dbReference type="ARBA" id="ARBA00023136"/>
    </source>
</evidence>
<evidence type="ECO:0000256" key="5">
    <source>
        <dbReference type="ARBA" id="ARBA00022840"/>
    </source>
</evidence>
<dbReference type="PROSITE" id="PS50929">
    <property type="entry name" value="ABC_TM1F"/>
    <property type="match status" value="1"/>
</dbReference>
<evidence type="ECO:0000256" key="10">
    <source>
        <dbReference type="ARBA" id="ARBA00061674"/>
    </source>
</evidence>
<evidence type="ECO:0000256" key="9">
    <source>
        <dbReference type="ARBA" id="ARBA00059943"/>
    </source>
</evidence>
<feature type="transmembrane region" description="Helical" evidence="12">
    <location>
        <begin position="64"/>
        <end position="89"/>
    </location>
</feature>
<dbReference type="Proteomes" id="UP000051790">
    <property type="component" value="Unassembled WGS sequence"/>
</dbReference>